<dbReference type="AlphaFoldDB" id="A0A8H7BIK4"/>
<gene>
    <name evidence="1" type="ORF">EC973_002275</name>
</gene>
<dbReference type="OrthoDB" id="2226101at2759"/>
<reference evidence="1" key="1">
    <citation type="submission" date="2020-01" db="EMBL/GenBank/DDBJ databases">
        <title>Genome Sequencing of Three Apophysomyces-Like Fungal Strains Confirms a Novel Fungal Genus in the Mucoromycota with divergent Burkholderia-like Endosymbiotic Bacteria.</title>
        <authorList>
            <person name="Stajich J.E."/>
            <person name="Macias A.M."/>
            <person name="Carter-House D."/>
            <person name="Lovett B."/>
            <person name="Kasson L.R."/>
            <person name="Berry K."/>
            <person name="Grigoriev I."/>
            <person name="Chang Y."/>
            <person name="Spatafora J."/>
            <person name="Kasson M.T."/>
        </authorList>
    </citation>
    <scope>NUCLEOTIDE SEQUENCE</scope>
    <source>
        <strain evidence="1">NRRL A-21654</strain>
    </source>
</reference>
<evidence type="ECO:0000313" key="1">
    <source>
        <dbReference type="EMBL" id="KAF7723200.1"/>
    </source>
</evidence>
<comment type="caution">
    <text evidence="1">The sequence shown here is derived from an EMBL/GenBank/DDBJ whole genome shotgun (WGS) entry which is preliminary data.</text>
</comment>
<dbReference type="Proteomes" id="UP000605846">
    <property type="component" value="Unassembled WGS sequence"/>
</dbReference>
<name>A0A8H7BIK4_9FUNG</name>
<proteinExistence type="predicted"/>
<protein>
    <submittedName>
        <fullName evidence="1">Uncharacterized protein</fullName>
    </submittedName>
</protein>
<evidence type="ECO:0000313" key="2">
    <source>
        <dbReference type="Proteomes" id="UP000605846"/>
    </source>
</evidence>
<sequence>MGVKRFQHTLRELHTLRHDRLELQYLNAMNYRHAKPTIADTLRNVNQHAPFPPFDDKKSYAGFVPAAAYLRWVHTTILDGLRPLMSKQMMTPDGQIFKSDHSFKIIKKLAKVTEASEFCALYSFCKEYKEIHMQRPAPTKSLTHLQTSFQGMARPYRLCGHKLPEVFIH</sequence>
<accession>A0A8H7BIK4</accession>
<organism evidence="1 2">
    <name type="scientific">Apophysomyces ossiformis</name>
    <dbReference type="NCBI Taxonomy" id="679940"/>
    <lineage>
        <taxon>Eukaryota</taxon>
        <taxon>Fungi</taxon>
        <taxon>Fungi incertae sedis</taxon>
        <taxon>Mucoromycota</taxon>
        <taxon>Mucoromycotina</taxon>
        <taxon>Mucoromycetes</taxon>
        <taxon>Mucorales</taxon>
        <taxon>Mucorineae</taxon>
        <taxon>Mucoraceae</taxon>
        <taxon>Apophysomyces</taxon>
    </lineage>
</organism>
<keyword evidence="2" id="KW-1185">Reference proteome</keyword>
<dbReference type="EMBL" id="JABAYA010000160">
    <property type="protein sequence ID" value="KAF7723200.1"/>
    <property type="molecule type" value="Genomic_DNA"/>
</dbReference>